<evidence type="ECO:0000313" key="4">
    <source>
        <dbReference type="Proteomes" id="UP000487268"/>
    </source>
</evidence>
<dbReference type="InterPro" id="IPR021454">
    <property type="entry name" value="DUF3105"/>
</dbReference>
<protein>
    <recommendedName>
        <fullName evidence="5">DUF3105 domain-containing protein</fullName>
    </recommendedName>
</protein>
<reference evidence="3 4" key="1">
    <citation type="submission" date="2019-10" db="EMBL/GenBank/DDBJ databases">
        <title>Actinomadura rubteroloni sp. nov. and Actinomadura macrotermitis sp. nov., isolated from the gut of fungus growing-termite Macrotermes natalensis.</title>
        <authorList>
            <person name="Benndorf R."/>
            <person name="Martin K."/>
            <person name="Kuefner M."/>
            <person name="De Beer W."/>
            <person name="Kaster A.-K."/>
            <person name="Vollmers J."/>
            <person name="Poulsen M."/>
            <person name="Beemelmanns C."/>
        </authorList>
    </citation>
    <scope>NUCLEOTIDE SEQUENCE [LARGE SCALE GENOMIC DNA]</scope>
    <source>
        <strain evidence="3 4">RB68</strain>
    </source>
</reference>
<evidence type="ECO:0000256" key="2">
    <source>
        <dbReference type="SAM" id="Phobius"/>
    </source>
</evidence>
<dbReference type="Proteomes" id="UP000487268">
    <property type="component" value="Unassembled WGS sequence"/>
</dbReference>
<sequence>MSKSARTRAQKNSKKKNALTQRQTPWGGIVFFTAIGLAAAVAITFAFLQSRSSSADGASIAGVVSKEGLGRDHTQAAVKYDSSPPMGGAHDPMWQNCDARVYDRPLRDENAVHALEHGAVWVAYRPDLPADQRDLLAAKIKATDYSLMSPYPALDKPIALTAWGKQLKVDKASDPRVNKFLLAYVKGPQTPEPGAACTGAKDTP</sequence>
<dbReference type="RefSeq" id="WP_153542023.1">
    <property type="nucleotide sequence ID" value="NZ_WEGH01000007.1"/>
</dbReference>
<evidence type="ECO:0000256" key="1">
    <source>
        <dbReference type="SAM" id="MobiDB-lite"/>
    </source>
</evidence>
<feature type="compositionally biased region" description="Basic residues" evidence="1">
    <location>
        <begin position="1"/>
        <end position="17"/>
    </location>
</feature>
<dbReference type="OrthoDB" id="164831at2"/>
<evidence type="ECO:0008006" key="5">
    <source>
        <dbReference type="Google" id="ProtNLM"/>
    </source>
</evidence>
<keyword evidence="2" id="KW-0812">Transmembrane</keyword>
<name>A0A7K0C8I9_9ACTN</name>
<gene>
    <name evidence="3" type="ORF">ACRB68_79160</name>
</gene>
<feature type="transmembrane region" description="Helical" evidence="2">
    <location>
        <begin position="26"/>
        <end position="48"/>
    </location>
</feature>
<comment type="caution">
    <text evidence="3">The sequence shown here is derived from an EMBL/GenBank/DDBJ whole genome shotgun (WGS) entry which is preliminary data.</text>
</comment>
<dbReference type="EMBL" id="WEGH01000007">
    <property type="protein sequence ID" value="MQY09787.1"/>
    <property type="molecule type" value="Genomic_DNA"/>
</dbReference>
<keyword evidence="4" id="KW-1185">Reference proteome</keyword>
<accession>A0A7K0C8I9</accession>
<proteinExistence type="predicted"/>
<keyword evidence="2" id="KW-0472">Membrane</keyword>
<organism evidence="3 4">
    <name type="scientific">Actinomadura macrotermitis</name>
    <dbReference type="NCBI Taxonomy" id="2585200"/>
    <lineage>
        <taxon>Bacteria</taxon>
        <taxon>Bacillati</taxon>
        <taxon>Actinomycetota</taxon>
        <taxon>Actinomycetes</taxon>
        <taxon>Streptosporangiales</taxon>
        <taxon>Thermomonosporaceae</taxon>
        <taxon>Actinomadura</taxon>
    </lineage>
</organism>
<evidence type="ECO:0000313" key="3">
    <source>
        <dbReference type="EMBL" id="MQY09787.1"/>
    </source>
</evidence>
<dbReference type="Pfam" id="PF11303">
    <property type="entry name" value="DUF3105"/>
    <property type="match status" value="1"/>
</dbReference>
<dbReference type="AlphaFoldDB" id="A0A7K0C8I9"/>
<feature type="region of interest" description="Disordered" evidence="1">
    <location>
        <begin position="1"/>
        <end position="20"/>
    </location>
</feature>
<keyword evidence="2" id="KW-1133">Transmembrane helix</keyword>